<feature type="transmembrane region" description="Helical" evidence="8">
    <location>
        <begin position="43"/>
        <end position="62"/>
    </location>
</feature>
<evidence type="ECO:0000256" key="6">
    <source>
        <dbReference type="ARBA" id="ARBA00022989"/>
    </source>
</evidence>
<feature type="transmembrane region" description="Helical" evidence="8">
    <location>
        <begin position="187"/>
        <end position="208"/>
    </location>
</feature>
<dbReference type="Pfam" id="PF03845">
    <property type="entry name" value="Spore_permease"/>
    <property type="match status" value="1"/>
</dbReference>
<dbReference type="Proteomes" id="UP000005850">
    <property type="component" value="Chromosome"/>
</dbReference>
<feature type="transmembrane region" description="Helical" evidence="8">
    <location>
        <begin position="273"/>
        <end position="294"/>
    </location>
</feature>
<dbReference type="NCBIfam" id="TIGR00912">
    <property type="entry name" value="2A0309"/>
    <property type="match status" value="1"/>
</dbReference>
<feature type="transmembrane region" description="Helical" evidence="8">
    <location>
        <begin position="220"/>
        <end position="244"/>
    </location>
</feature>
<comment type="similarity">
    <text evidence="2">Belongs to the amino acid-polyamine-organocation (APC) superfamily. Spore germination protein (SGP) (TC 2.A.3.9) family.</text>
</comment>
<evidence type="ECO:0000256" key="8">
    <source>
        <dbReference type="SAM" id="Phobius"/>
    </source>
</evidence>
<dbReference type="PANTHER" id="PTHR34975">
    <property type="entry name" value="SPORE GERMINATION PROTEIN A2"/>
    <property type="match status" value="1"/>
</dbReference>
<keyword evidence="5 8" id="KW-0812">Transmembrane</keyword>
<keyword evidence="3" id="KW-0813">Transport</keyword>
<feature type="transmembrane region" description="Helical" evidence="8">
    <location>
        <begin position="83"/>
        <end position="100"/>
    </location>
</feature>
<dbReference type="eggNOG" id="COG0531">
    <property type="taxonomic scope" value="Bacteria"/>
</dbReference>
<keyword evidence="4" id="KW-0309">Germination</keyword>
<dbReference type="RefSeq" id="WP_003335114.1">
    <property type="nucleotide sequence ID" value="NZ_CP007806.1"/>
</dbReference>
<feature type="transmembrane region" description="Helical" evidence="8">
    <location>
        <begin position="12"/>
        <end position="31"/>
    </location>
</feature>
<dbReference type="STRING" id="1042163.BRLA_c010220"/>
<feature type="transmembrane region" description="Helical" evidence="8">
    <location>
        <begin position="120"/>
        <end position="138"/>
    </location>
</feature>
<evidence type="ECO:0000313" key="10">
    <source>
        <dbReference type="Proteomes" id="UP000005850"/>
    </source>
</evidence>
<dbReference type="KEGG" id="blr:BRLA_c010220"/>
<feature type="transmembrane region" description="Helical" evidence="8">
    <location>
        <begin position="306"/>
        <end position="325"/>
    </location>
</feature>
<dbReference type="AlphaFoldDB" id="A0A075QYD6"/>
<keyword evidence="7 8" id="KW-0472">Membrane</keyword>
<dbReference type="Gene3D" id="1.20.1740.10">
    <property type="entry name" value="Amino acid/polyamine transporter I"/>
    <property type="match status" value="1"/>
</dbReference>
<evidence type="ECO:0000256" key="7">
    <source>
        <dbReference type="ARBA" id="ARBA00023136"/>
    </source>
</evidence>
<comment type="subcellular location">
    <subcellularLocation>
        <location evidence="1">Membrane</location>
        <topology evidence="1">Multi-pass membrane protein</topology>
    </subcellularLocation>
</comment>
<evidence type="ECO:0000256" key="1">
    <source>
        <dbReference type="ARBA" id="ARBA00004141"/>
    </source>
</evidence>
<evidence type="ECO:0000256" key="2">
    <source>
        <dbReference type="ARBA" id="ARBA00007998"/>
    </source>
</evidence>
<sequence>MSLNFQPKFSGLDVSSFIASMVIGVSILTLPRVAVEAVGTADVWIDALAGGILAMIAGYFCAKLSQQYPSYHFYRITQIIAGKWVSSLIILIYSVFYFFLCVYEARVQAEVIRHFLLDQTPIHVTIICFLLAGLYLVLGGAHPIVRLFLLFFPVTILILFSITFLNYQSFHIDNLLPVLHHGWMPLLQGLPATSPSYMGFEAIMFLTYMMKSPGDSSKSVVIGLGFATLIYTTITLMVVGTLTAHEVKTLTWPTMEFVKQIEFPGAFFEHYELFFMVIWVFSIFTTFVFCFYLVSLGLSLLVPIRLPLLQVLLTPLMYAFAMVPQNLDQAFSIGTQLGYASVITSGVIPILLLTLSKWRKPANAQQEKQT</sequence>
<evidence type="ECO:0000256" key="3">
    <source>
        <dbReference type="ARBA" id="ARBA00022448"/>
    </source>
</evidence>
<name>A0A075QYD6_BRELA</name>
<protein>
    <submittedName>
        <fullName evidence="9">Spore germination protein YndE</fullName>
    </submittedName>
</protein>
<evidence type="ECO:0000256" key="4">
    <source>
        <dbReference type="ARBA" id="ARBA00022544"/>
    </source>
</evidence>
<dbReference type="PANTHER" id="PTHR34975:SF2">
    <property type="entry name" value="SPORE GERMINATION PROTEIN A2"/>
    <property type="match status" value="1"/>
</dbReference>
<dbReference type="HOGENOM" id="CLU_047547_0_2_9"/>
<accession>A0A075QYD6</accession>
<dbReference type="InterPro" id="IPR004761">
    <property type="entry name" value="Spore_GerAB"/>
</dbReference>
<dbReference type="GO" id="GO:0016020">
    <property type="term" value="C:membrane"/>
    <property type="evidence" value="ECO:0007669"/>
    <property type="project" value="UniProtKB-SubCell"/>
</dbReference>
<evidence type="ECO:0000313" key="9">
    <source>
        <dbReference type="EMBL" id="AIG25362.1"/>
    </source>
</evidence>
<dbReference type="GO" id="GO:0009847">
    <property type="term" value="P:spore germination"/>
    <property type="evidence" value="ECO:0007669"/>
    <property type="project" value="InterPro"/>
</dbReference>
<keyword evidence="10" id="KW-1185">Reference proteome</keyword>
<reference evidence="9 10" key="1">
    <citation type="journal article" date="2011" name="J. Bacteriol.">
        <title>Genome sequence of Brevibacillus laterosporus LMG 15441, a pathogen of invertebrates.</title>
        <authorList>
            <person name="Djukic M."/>
            <person name="Poehlein A."/>
            <person name="Thurmer A."/>
            <person name="Daniel R."/>
        </authorList>
    </citation>
    <scope>NUCLEOTIDE SEQUENCE [LARGE SCALE GENOMIC DNA]</scope>
    <source>
        <strain evidence="9 10">LMG 15441</strain>
    </source>
</reference>
<evidence type="ECO:0000256" key="5">
    <source>
        <dbReference type="ARBA" id="ARBA00022692"/>
    </source>
</evidence>
<gene>
    <name evidence="9" type="primary">yndE_1</name>
    <name evidence="9" type="ORF">BRLA_c010220</name>
</gene>
<dbReference type="EMBL" id="CP007806">
    <property type="protein sequence ID" value="AIG25362.1"/>
    <property type="molecule type" value="Genomic_DNA"/>
</dbReference>
<proteinExistence type="inferred from homology"/>
<keyword evidence="6 8" id="KW-1133">Transmembrane helix</keyword>
<feature type="transmembrane region" description="Helical" evidence="8">
    <location>
        <begin position="145"/>
        <end position="167"/>
    </location>
</feature>
<feature type="transmembrane region" description="Helical" evidence="8">
    <location>
        <begin position="337"/>
        <end position="355"/>
    </location>
</feature>
<organism evidence="9 10">
    <name type="scientific">Brevibacillus laterosporus LMG 15441</name>
    <dbReference type="NCBI Taxonomy" id="1042163"/>
    <lineage>
        <taxon>Bacteria</taxon>
        <taxon>Bacillati</taxon>
        <taxon>Bacillota</taxon>
        <taxon>Bacilli</taxon>
        <taxon>Bacillales</taxon>
        <taxon>Paenibacillaceae</taxon>
        <taxon>Brevibacillus</taxon>
    </lineage>
</organism>